<dbReference type="PANTHER" id="PTHR42856">
    <property type="entry name" value="ACYL-COENZYME A THIOESTERASE PAAI"/>
    <property type="match status" value="1"/>
</dbReference>
<dbReference type="RefSeq" id="WP_069858727.1">
    <property type="nucleotide sequence ID" value="NZ_BDFE01000015.1"/>
</dbReference>
<evidence type="ECO:0000313" key="3">
    <source>
        <dbReference type="EMBL" id="GAU08287.1"/>
    </source>
</evidence>
<organism evidence="3 4">
    <name type="scientific">Desulfoplanes formicivorans</name>
    <dbReference type="NCBI Taxonomy" id="1592317"/>
    <lineage>
        <taxon>Bacteria</taxon>
        <taxon>Pseudomonadati</taxon>
        <taxon>Thermodesulfobacteriota</taxon>
        <taxon>Desulfovibrionia</taxon>
        <taxon>Desulfovibrionales</taxon>
        <taxon>Desulfoplanaceae</taxon>
        <taxon>Desulfoplanes</taxon>
    </lineage>
</organism>
<dbReference type="Proteomes" id="UP000095200">
    <property type="component" value="Unassembled WGS sequence"/>
</dbReference>
<evidence type="ECO:0000259" key="2">
    <source>
        <dbReference type="Pfam" id="PF03061"/>
    </source>
</evidence>
<accession>A0A194ADY2</accession>
<evidence type="ECO:0000256" key="1">
    <source>
        <dbReference type="ARBA" id="ARBA00022801"/>
    </source>
</evidence>
<dbReference type="InterPro" id="IPR052723">
    <property type="entry name" value="Acyl-CoA_thioesterase_PaaI"/>
</dbReference>
<dbReference type="InterPro" id="IPR003736">
    <property type="entry name" value="PAAI_dom"/>
</dbReference>
<proteinExistence type="predicted"/>
<dbReference type="PANTHER" id="PTHR42856:SF1">
    <property type="entry name" value="ACYL-COENZYME A THIOESTERASE PAAI"/>
    <property type="match status" value="1"/>
</dbReference>
<reference evidence="4" key="1">
    <citation type="submission" date="2016-06" db="EMBL/GenBank/DDBJ databases">
        <title>Draft genome sequence of Desulfoplanes formicivorans strain Pf12B.</title>
        <authorList>
            <person name="Watanabe M."/>
            <person name="Kojima H."/>
            <person name="Fukui M."/>
        </authorList>
    </citation>
    <scope>NUCLEOTIDE SEQUENCE [LARGE SCALE GENOMIC DNA]</scope>
    <source>
        <strain evidence="4">Pf12B</strain>
    </source>
</reference>
<comment type="caution">
    <text evidence="3">The sequence shown here is derived from an EMBL/GenBank/DDBJ whole genome shotgun (WGS) entry which is preliminary data.</text>
</comment>
<protein>
    <submittedName>
        <fullName evidence="3">Acyl-CoA thioesterase</fullName>
    </submittedName>
</protein>
<dbReference type="EMBL" id="BDFE01000015">
    <property type="protein sequence ID" value="GAU08287.1"/>
    <property type="molecule type" value="Genomic_DNA"/>
</dbReference>
<dbReference type="InterPro" id="IPR006683">
    <property type="entry name" value="Thioestr_dom"/>
</dbReference>
<keyword evidence="4" id="KW-1185">Reference proteome</keyword>
<dbReference type="AlphaFoldDB" id="A0A194ADY2"/>
<dbReference type="InterPro" id="IPR029069">
    <property type="entry name" value="HotDog_dom_sf"/>
</dbReference>
<dbReference type="STRING" id="1592317.DPF_0990"/>
<dbReference type="Gene3D" id="3.10.129.10">
    <property type="entry name" value="Hotdog Thioesterase"/>
    <property type="match status" value="1"/>
</dbReference>
<gene>
    <name evidence="3" type="ORF">DPF_0990</name>
</gene>
<name>A0A194ADY2_9BACT</name>
<dbReference type="NCBIfam" id="TIGR00369">
    <property type="entry name" value="unchar_dom_1"/>
    <property type="match status" value="1"/>
</dbReference>
<dbReference type="CDD" id="cd03443">
    <property type="entry name" value="PaaI_thioesterase"/>
    <property type="match status" value="1"/>
</dbReference>
<evidence type="ECO:0000313" key="4">
    <source>
        <dbReference type="Proteomes" id="UP000095200"/>
    </source>
</evidence>
<dbReference type="SUPFAM" id="SSF54637">
    <property type="entry name" value="Thioesterase/thiol ester dehydrase-isomerase"/>
    <property type="match status" value="1"/>
</dbReference>
<dbReference type="Pfam" id="PF03061">
    <property type="entry name" value="4HBT"/>
    <property type="match status" value="1"/>
</dbReference>
<dbReference type="GO" id="GO:0016289">
    <property type="term" value="F:acyl-CoA hydrolase activity"/>
    <property type="evidence" value="ECO:0007669"/>
    <property type="project" value="TreeGrafter"/>
</dbReference>
<keyword evidence="1" id="KW-0378">Hydrolase</keyword>
<feature type="domain" description="Thioesterase" evidence="2">
    <location>
        <begin position="54"/>
        <end position="129"/>
    </location>
</feature>
<sequence length="158" mass="16907">MAEHASTGPHEVTLDTWIATAPFEDLLGMKIISASNGHAVLTMPFVRVLAQGLGFMHGGALVSLADTAVAMAAKSLLPPGTVFATTSITNRFLHPVTRGVVTARAVMTGRRGRDLMGNAEVTDEDGRVVMRFGAVFRVARKSWPHVQDAVCRALDERP</sequence>